<sequence length="730" mass="82586">MINENVMLQIADMVDTGILVVYQNRITFQNPTAKSILNQYYSTMGVDGPFFSKNISISKEKIRSWQRTMAAGEVWHDRIEVRIAGRGAALEVKVRSTDGKYGKHGSYIFTLHGITEVKASNSSKEDIPLSHIIDNAPFMFLEWNEEGKIGYVNKSLRQFVGLDSEKLVGRTFRELMPEHVTNRIDQQSRKLKSEGGYSISESHFKVKSKDRLAFWMHAQAAPKNGKDHFFSVGIDITDKSIDDNEHVVLRKQCNALAGNLRHSLFIINKNLEVTFANDLAIQWFEGKGFKKGNPCNGVLFNLSAHPRASEFRAFFKQNIRSLKPKIFFENDEMFERFSLPLVQNNEISSIVVEHRKVNGFKRELMLLDIEGEMPQSIIETAKVSIVRINEDMEFTYVNAQFASLLQYDPSELIGTYIPEIITPEHRADSLARFSEFKQGTESYYEEDVEIYRKDGTTIWVEVLVSGVRRSDGTFSSFTATINDITKRKRREAELKSQLIQSKKVKNNMDKFYSIIGHDLRNPFLTTKLISENLIGHVEKQNDTKTAMFLKDITCLAEEGLNLLDNLVSWTKSVIEGFDYQPSYFNLRRLCSDVEKQLVIASQIKGITLANEVSGDIEIFADRNMLKTVIRNLVSNSIKYSHNGGVVGISAEVKADTTVIAVSDNGVGIEASIIPHLLEINPKKPRTSPDGKSTTGIGLLICNHFVERHDGRISVESVLGQGTTVRIELKN</sequence>
<evidence type="ECO:0000256" key="5">
    <source>
        <dbReference type="ARBA" id="ARBA00022777"/>
    </source>
</evidence>
<dbReference type="Pfam" id="PF02518">
    <property type="entry name" value="HATPase_c"/>
    <property type="match status" value="1"/>
</dbReference>
<dbReference type="SUPFAM" id="SSF47384">
    <property type="entry name" value="Homodimeric domain of signal transducing histidine kinase"/>
    <property type="match status" value="1"/>
</dbReference>
<dbReference type="SUPFAM" id="SSF55874">
    <property type="entry name" value="ATPase domain of HSP90 chaperone/DNA topoisomerase II/histidine kinase"/>
    <property type="match status" value="1"/>
</dbReference>
<dbReference type="PROSITE" id="PS50112">
    <property type="entry name" value="PAS"/>
    <property type="match status" value="2"/>
</dbReference>
<dbReference type="SUPFAM" id="SSF55785">
    <property type="entry name" value="PYP-like sensor domain (PAS domain)"/>
    <property type="match status" value="2"/>
</dbReference>
<feature type="domain" description="PAS" evidence="7">
    <location>
        <begin position="370"/>
        <end position="426"/>
    </location>
</feature>
<dbReference type="AlphaFoldDB" id="A0A4R2EEL6"/>
<keyword evidence="3" id="KW-0597">Phosphoprotein</keyword>
<evidence type="ECO:0000256" key="1">
    <source>
        <dbReference type="ARBA" id="ARBA00000085"/>
    </source>
</evidence>
<dbReference type="PROSITE" id="PS50113">
    <property type="entry name" value="PAC"/>
    <property type="match status" value="1"/>
</dbReference>
<dbReference type="InterPro" id="IPR035965">
    <property type="entry name" value="PAS-like_dom_sf"/>
</dbReference>
<feature type="domain" description="PAC" evidence="8">
    <location>
        <begin position="444"/>
        <end position="496"/>
    </location>
</feature>
<dbReference type="GO" id="GO:0000155">
    <property type="term" value="F:phosphorelay sensor kinase activity"/>
    <property type="evidence" value="ECO:0007669"/>
    <property type="project" value="InterPro"/>
</dbReference>
<dbReference type="Gene3D" id="1.10.287.130">
    <property type="match status" value="1"/>
</dbReference>
<dbReference type="SMART" id="SM00387">
    <property type="entry name" value="HATPase_c"/>
    <property type="match status" value="1"/>
</dbReference>
<feature type="domain" description="Histidine kinase" evidence="6">
    <location>
        <begin position="514"/>
        <end position="730"/>
    </location>
</feature>
<dbReference type="InterPro" id="IPR000700">
    <property type="entry name" value="PAS-assoc_C"/>
</dbReference>
<dbReference type="InterPro" id="IPR001610">
    <property type="entry name" value="PAC"/>
</dbReference>
<dbReference type="InterPro" id="IPR004358">
    <property type="entry name" value="Sig_transdc_His_kin-like_C"/>
</dbReference>
<evidence type="ECO:0000256" key="4">
    <source>
        <dbReference type="ARBA" id="ARBA00022679"/>
    </source>
</evidence>
<keyword evidence="5" id="KW-0418">Kinase</keyword>
<keyword evidence="4" id="KW-0808">Transferase</keyword>
<dbReference type="PANTHER" id="PTHR43304:SF1">
    <property type="entry name" value="PAC DOMAIN-CONTAINING PROTEIN"/>
    <property type="match status" value="1"/>
</dbReference>
<feature type="domain" description="PAS" evidence="7">
    <location>
        <begin position="125"/>
        <end position="194"/>
    </location>
</feature>
<dbReference type="NCBIfam" id="TIGR00229">
    <property type="entry name" value="sensory_box"/>
    <property type="match status" value="2"/>
</dbReference>
<dbReference type="PROSITE" id="PS50109">
    <property type="entry name" value="HIS_KIN"/>
    <property type="match status" value="1"/>
</dbReference>
<dbReference type="Gene3D" id="3.30.565.10">
    <property type="entry name" value="Histidine kinase-like ATPase, C-terminal domain"/>
    <property type="match status" value="1"/>
</dbReference>
<protein>
    <recommendedName>
        <fullName evidence="2">histidine kinase</fullName>
        <ecNumber evidence="2">2.7.13.3</ecNumber>
    </recommendedName>
</protein>
<evidence type="ECO:0000259" key="6">
    <source>
        <dbReference type="PROSITE" id="PS50109"/>
    </source>
</evidence>
<dbReference type="InterPro" id="IPR000014">
    <property type="entry name" value="PAS"/>
</dbReference>
<dbReference type="InterPro" id="IPR013656">
    <property type="entry name" value="PAS_4"/>
</dbReference>
<dbReference type="Pfam" id="PF13426">
    <property type="entry name" value="PAS_9"/>
    <property type="match status" value="1"/>
</dbReference>
<reference evidence="9 10" key="1">
    <citation type="submission" date="2019-03" db="EMBL/GenBank/DDBJ databases">
        <title>Genomic Encyclopedia of Archaeal and Bacterial Type Strains, Phase II (KMG-II): from individual species to whole genera.</title>
        <authorList>
            <person name="Goeker M."/>
        </authorList>
    </citation>
    <scope>NUCLEOTIDE SEQUENCE [LARGE SCALE GENOMIC DNA]</scope>
    <source>
        <strain evidence="9 10">RL-C</strain>
    </source>
</reference>
<evidence type="ECO:0000259" key="8">
    <source>
        <dbReference type="PROSITE" id="PS50113"/>
    </source>
</evidence>
<evidence type="ECO:0000259" key="7">
    <source>
        <dbReference type="PROSITE" id="PS50112"/>
    </source>
</evidence>
<comment type="caution">
    <text evidence="9">The sequence shown here is derived from an EMBL/GenBank/DDBJ whole genome shotgun (WGS) entry which is preliminary data.</text>
</comment>
<dbReference type="Gene3D" id="3.30.450.20">
    <property type="entry name" value="PAS domain"/>
    <property type="match status" value="2"/>
</dbReference>
<dbReference type="EC" id="2.7.13.3" evidence="2"/>
<dbReference type="Proteomes" id="UP000294830">
    <property type="component" value="Unassembled WGS sequence"/>
</dbReference>
<dbReference type="EMBL" id="SLWB01000009">
    <property type="protein sequence ID" value="TCN66417.1"/>
    <property type="molecule type" value="Genomic_DNA"/>
</dbReference>
<evidence type="ECO:0000313" key="9">
    <source>
        <dbReference type="EMBL" id="TCN66417.1"/>
    </source>
</evidence>
<organism evidence="9 10">
    <name type="scientific">Acetobacteroides hydrogenigenes</name>
    <dbReference type="NCBI Taxonomy" id="979970"/>
    <lineage>
        <taxon>Bacteria</taxon>
        <taxon>Pseudomonadati</taxon>
        <taxon>Bacteroidota</taxon>
        <taxon>Bacteroidia</taxon>
        <taxon>Bacteroidales</taxon>
        <taxon>Rikenellaceae</taxon>
        <taxon>Acetobacteroides</taxon>
    </lineage>
</organism>
<dbReference type="SMART" id="SM00086">
    <property type="entry name" value="PAC"/>
    <property type="match status" value="1"/>
</dbReference>
<dbReference type="RefSeq" id="WP_131839543.1">
    <property type="nucleotide sequence ID" value="NZ_SLWB01000009.1"/>
</dbReference>
<evidence type="ECO:0000256" key="3">
    <source>
        <dbReference type="ARBA" id="ARBA00022553"/>
    </source>
</evidence>
<dbReference type="InterPro" id="IPR036097">
    <property type="entry name" value="HisK_dim/P_sf"/>
</dbReference>
<keyword evidence="10" id="KW-1185">Reference proteome</keyword>
<comment type="catalytic activity">
    <reaction evidence="1">
        <text>ATP + protein L-histidine = ADP + protein N-phospho-L-histidine.</text>
        <dbReference type="EC" id="2.7.13.3"/>
    </reaction>
</comment>
<dbReference type="OrthoDB" id="9781208at2"/>
<dbReference type="InterPro" id="IPR036890">
    <property type="entry name" value="HATPase_C_sf"/>
</dbReference>
<evidence type="ECO:0000313" key="10">
    <source>
        <dbReference type="Proteomes" id="UP000294830"/>
    </source>
</evidence>
<name>A0A4R2EEL6_9BACT</name>
<dbReference type="InterPro" id="IPR003594">
    <property type="entry name" value="HATPase_dom"/>
</dbReference>
<dbReference type="PRINTS" id="PR00344">
    <property type="entry name" value="BCTRLSENSOR"/>
</dbReference>
<dbReference type="Pfam" id="PF08448">
    <property type="entry name" value="PAS_4"/>
    <property type="match status" value="1"/>
</dbReference>
<proteinExistence type="predicted"/>
<evidence type="ECO:0000256" key="2">
    <source>
        <dbReference type="ARBA" id="ARBA00012438"/>
    </source>
</evidence>
<gene>
    <name evidence="9" type="ORF">CLV25_10946</name>
</gene>
<dbReference type="InterPro" id="IPR052162">
    <property type="entry name" value="Sensor_kinase/Photoreceptor"/>
</dbReference>
<accession>A0A4R2EEL6</accession>
<dbReference type="PANTHER" id="PTHR43304">
    <property type="entry name" value="PHYTOCHROME-LIKE PROTEIN CPH1"/>
    <property type="match status" value="1"/>
</dbReference>
<dbReference type="InterPro" id="IPR005467">
    <property type="entry name" value="His_kinase_dom"/>
</dbReference>
<dbReference type="SMART" id="SM00091">
    <property type="entry name" value="PAS"/>
    <property type="match status" value="3"/>
</dbReference>
<dbReference type="CDD" id="cd00130">
    <property type="entry name" value="PAS"/>
    <property type="match status" value="2"/>
</dbReference>